<keyword evidence="13" id="KW-1185">Reference proteome</keyword>
<name>A0A0M8MZG0_ESCWE</name>
<evidence type="ECO:0000256" key="4">
    <source>
        <dbReference type="ARBA" id="ARBA00022448"/>
    </source>
</evidence>
<proteinExistence type="inferred from homology"/>
<comment type="similarity">
    <text evidence="2">Belongs to the COG3 family.</text>
</comment>
<evidence type="ECO:0000256" key="5">
    <source>
        <dbReference type="ARBA" id="ARBA00022927"/>
    </source>
</evidence>
<dbReference type="Pfam" id="PF20671">
    <property type="entry name" value="COG3_C"/>
    <property type="match status" value="1"/>
</dbReference>
<evidence type="ECO:0000259" key="10">
    <source>
        <dbReference type="Pfam" id="PF04136"/>
    </source>
</evidence>
<dbReference type="GO" id="GO:0017119">
    <property type="term" value="C:Golgi transport complex"/>
    <property type="evidence" value="ECO:0007669"/>
    <property type="project" value="TreeGrafter"/>
</dbReference>
<sequence>MFEDGWYSIVPELTSARPPANPQPRGHHRTQSLLQQSAAPGEGGAHTAESLAAAVLREVEESNVPSDPEVPPRPASCSDVRGLLARAAPASRVQPRSRRRIDQRARGWDALALCDGEALAHDDGPLLLSESHDDQLLEESQREYLLYRDQLKLTERHLDGLIHDASEALRLLTTLSTSFQSVDAQTASFQEQCEGLVVEQKRLEKLADEVGTDLHYYAFLETATRRLNAPGASRLVDDDDFGDMIANIDSCIAFMIDHENYRERDSYLARFDALLTKALHLLDHGFTTHLQKVMTQSELQEYQKEVKSASIETATRNFIKQSFERTYNEDGLFSHIFDLEPIWNASPGSAFQSIKAISTAMVHPGNLTPLATTVLSVLQNAQLQEVCSVAGWLASEYSIAVDVDEEESLSFKKHREYAARLLADHLWTFTDNAFDAEVTKSISKAVLRDDSLQLGPVVDGVASSNAHPIVKRAMELLAMFDGAMPKERSTKNSSIVFKIVRETVQVLQRAEARIKYLRPRAEADLFMVKNLLILRNVLVSLEIGDIRSQPPSMQHLGVIWDALSPQTWVSFFGNIIGSQLWSRSEPSVSAKSLSPENMSEQLDEILRQSIVGFTGSWATALNNARSGKAGAKPVGEVEAALEKHLRTAFSNQPEIIEKFQEAIQLNASGIDKPPNGSMSLA</sequence>
<dbReference type="InterPro" id="IPR048685">
    <property type="entry name" value="COG3_C"/>
</dbReference>
<dbReference type="OrthoDB" id="296793at2759"/>
<dbReference type="PANTHER" id="PTHR13302">
    <property type="entry name" value="CONSERVED OLIGOMERIC GOLGI COMPLEX COMPONENT 3"/>
    <property type="match status" value="1"/>
</dbReference>
<keyword evidence="5" id="KW-0653">Protein transport</keyword>
<dbReference type="GO" id="GO:0006886">
    <property type="term" value="P:intracellular protein transport"/>
    <property type="evidence" value="ECO:0007669"/>
    <property type="project" value="InterPro"/>
</dbReference>
<feature type="region of interest" description="Disordered" evidence="9">
    <location>
        <begin position="13"/>
        <end position="48"/>
    </location>
</feature>
<evidence type="ECO:0000313" key="12">
    <source>
        <dbReference type="EMBL" id="KOS17444.1"/>
    </source>
</evidence>
<dbReference type="Proteomes" id="UP000053831">
    <property type="component" value="Unassembled WGS sequence"/>
</dbReference>
<dbReference type="GO" id="GO:0000139">
    <property type="term" value="C:Golgi membrane"/>
    <property type="evidence" value="ECO:0007669"/>
    <property type="project" value="UniProtKB-SubCell"/>
</dbReference>
<evidence type="ECO:0000259" key="11">
    <source>
        <dbReference type="Pfam" id="PF20671"/>
    </source>
</evidence>
<evidence type="ECO:0000256" key="6">
    <source>
        <dbReference type="ARBA" id="ARBA00023034"/>
    </source>
</evidence>
<keyword evidence="6" id="KW-0333">Golgi apparatus</keyword>
<dbReference type="InterPro" id="IPR007265">
    <property type="entry name" value="COG_su3"/>
</dbReference>
<gene>
    <name evidence="12" type="ORF">ESCO_002665</name>
</gene>
<evidence type="ECO:0000313" key="13">
    <source>
        <dbReference type="Proteomes" id="UP000053831"/>
    </source>
</evidence>
<dbReference type="GO" id="GO:0006914">
    <property type="term" value="P:autophagy"/>
    <property type="evidence" value="ECO:0007669"/>
    <property type="project" value="TreeGrafter"/>
</dbReference>
<organism evidence="12 13">
    <name type="scientific">Escovopsis weberi</name>
    <dbReference type="NCBI Taxonomy" id="150374"/>
    <lineage>
        <taxon>Eukaryota</taxon>
        <taxon>Fungi</taxon>
        <taxon>Dikarya</taxon>
        <taxon>Ascomycota</taxon>
        <taxon>Pezizomycotina</taxon>
        <taxon>Sordariomycetes</taxon>
        <taxon>Hypocreomycetidae</taxon>
        <taxon>Hypocreales</taxon>
        <taxon>Hypocreaceae</taxon>
        <taxon>Escovopsis</taxon>
    </lineage>
</organism>
<comment type="subcellular location">
    <subcellularLocation>
        <location evidence="1">Golgi apparatus membrane</location>
        <topology evidence="1">Peripheral membrane protein</topology>
    </subcellularLocation>
</comment>
<dbReference type="InterPro" id="IPR048320">
    <property type="entry name" value="COG3_N"/>
</dbReference>
<reference evidence="12 13" key="1">
    <citation type="submission" date="2015-07" db="EMBL/GenBank/DDBJ databases">
        <title>The genome of the fungus Escovopsis weberi, a specialized disease agent of ant agriculture.</title>
        <authorList>
            <person name="de Man T.J."/>
            <person name="Stajich J.E."/>
            <person name="Kubicek C.P."/>
            <person name="Chenthamara K."/>
            <person name="Atanasova L."/>
            <person name="Druzhinina I.S."/>
            <person name="Birnbaum S."/>
            <person name="Barribeau S.M."/>
            <person name="Teiling C."/>
            <person name="Suen G."/>
            <person name="Currie C."/>
            <person name="Gerardo N.M."/>
        </authorList>
    </citation>
    <scope>NUCLEOTIDE SEQUENCE [LARGE SCALE GENOMIC DNA]</scope>
</reference>
<comment type="caution">
    <text evidence="12">The sequence shown here is derived from an EMBL/GenBank/DDBJ whole genome shotgun (WGS) entry which is preliminary data.</text>
</comment>
<feature type="domain" description="Conserved oligomeric Golgi complex subunit 3 C-terminal" evidence="11">
    <location>
        <begin position="292"/>
        <end position="550"/>
    </location>
</feature>
<dbReference type="GO" id="GO:0005801">
    <property type="term" value="C:cis-Golgi network"/>
    <property type="evidence" value="ECO:0007669"/>
    <property type="project" value="InterPro"/>
</dbReference>
<keyword evidence="7" id="KW-0472">Membrane</keyword>
<dbReference type="GO" id="GO:0006891">
    <property type="term" value="P:intra-Golgi vesicle-mediated transport"/>
    <property type="evidence" value="ECO:0007669"/>
    <property type="project" value="TreeGrafter"/>
</dbReference>
<dbReference type="STRING" id="150374.A0A0M8MZG0"/>
<dbReference type="AlphaFoldDB" id="A0A0M8MZG0"/>
<dbReference type="EMBL" id="LGSR01000022">
    <property type="protein sequence ID" value="KOS17444.1"/>
    <property type="molecule type" value="Genomic_DNA"/>
</dbReference>
<accession>A0A0M8MZG0</accession>
<evidence type="ECO:0000256" key="8">
    <source>
        <dbReference type="ARBA" id="ARBA00031339"/>
    </source>
</evidence>
<dbReference type="Pfam" id="PF04136">
    <property type="entry name" value="COG3_N"/>
    <property type="match status" value="1"/>
</dbReference>
<evidence type="ECO:0000256" key="2">
    <source>
        <dbReference type="ARBA" id="ARBA00009936"/>
    </source>
</evidence>
<dbReference type="GO" id="GO:0007030">
    <property type="term" value="P:Golgi organization"/>
    <property type="evidence" value="ECO:0007669"/>
    <property type="project" value="TreeGrafter"/>
</dbReference>
<evidence type="ECO:0000256" key="7">
    <source>
        <dbReference type="ARBA" id="ARBA00023136"/>
    </source>
</evidence>
<feature type="domain" description="Conserved oligomeric Golgi complex subunit 3 N-terminal" evidence="10">
    <location>
        <begin position="147"/>
        <end position="291"/>
    </location>
</feature>
<evidence type="ECO:0000256" key="9">
    <source>
        <dbReference type="SAM" id="MobiDB-lite"/>
    </source>
</evidence>
<evidence type="ECO:0000256" key="1">
    <source>
        <dbReference type="ARBA" id="ARBA00004395"/>
    </source>
</evidence>
<dbReference type="PANTHER" id="PTHR13302:SF8">
    <property type="entry name" value="CONSERVED OLIGOMERIC GOLGI COMPLEX SUBUNIT 3"/>
    <property type="match status" value="1"/>
</dbReference>
<keyword evidence="4" id="KW-0813">Transport</keyword>
<evidence type="ECO:0000256" key="3">
    <source>
        <dbReference type="ARBA" id="ARBA00020976"/>
    </source>
</evidence>
<protein>
    <recommendedName>
        <fullName evidence="3">Conserved oligomeric Golgi complex subunit 3</fullName>
    </recommendedName>
    <alternativeName>
        <fullName evidence="8">Component of oligomeric Golgi complex 3</fullName>
    </alternativeName>
</protein>